<evidence type="ECO:0000313" key="1">
    <source>
        <dbReference type="EMBL" id="MBA4659792.1"/>
    </source>
</evidence>
<dbReference type="AlphaFoldDB" id="A0A7C9A564"/>
<reference evidence="1" key="1">
    <citation type="journal article" date="2013" name="J. Plant Res.">
        <title>Effect of fungi and light on seed germination of three Opuntia species from semiarid lands of central Mexico.</title>
        <authorList>
            <person name="Delgado-Sanchez P."/>
            <person name="Jimenez-Bremont J.F."/>
            <person name="Guerrero-Gonzalez Mde L."/>
            <person name="Flores J."/>
        </authorList>
    </citation>
    <scope>NUCLEOTIDE SEQUENCE</scope>
    <source>
        <tissue evidence="1">Cladode</tissue>
    </source>
</reference>
<dbReference type="PANTHER" id="PTHR47818">
    <property type="entry name" value="RNI-LIKE SUPERFAMILY PROTEIN"/>
    <property type="match status" value="1"/>
</dbReference>
<organism evidence="1">
    <name type="scientific">Opuntia streptacantha</name>
    <name type="common">Prickly pear cactus</name>
    <name type="synonym">Opuntia cardona</name>
    <dbReference type="NCBI Taxonomy" id="393608"/>
    <lineage>
        <taxon>Eukaryota</taxon>
        <taxon>Viridiplantae</taxon>
        <taxon>Streptophyta</taxon>
        <taxon>Embryophyta</taxon>
        <taxon>Tracheophyta</taxon>
        <taxon>Spermatophyta</taxon>
        <taxon>Magnoliopsida</taxon>
        <taxon>eudicotyledons</taxon>
        <taxon>Gunneridae</taxon>
        <taxon>Pentapetalae</taxon>
        <taxon>Caryophyllales</taxon>
        <taxon>Cactineae</taxon>
        <taxon>Cactaceae</taxon>
        <taxon>Opuntioideae</taxon>
        <taxon>Opuntia</taxon>
    </lineage>
</organism>
<reference evidence="1" key="2">
    <citation type="submission" date="2020-07" db="EMBL/GenBank/DDBJ databases">
        <authorList>
            <person name="Vera ALvarez R."/>
            <person name="Arias-Moreno D.M."/>
            <person name="Jimenez-Jacinto V."/>
            <person name="Jimenez-Bremont J.F."/>
            <person name="Swaminathan K."/>
            <person name="Moose S.P."/>
            <person name="Guerrero-Gonzalez M.L."/>
            <person name="Marino-Ramirez L."/>
            <person name="Landsman D."/>
            <person name="Rodriguez-Kessler M."/>
            <person name="Delgado-Sanchez P."/>
        </authorList>
    </citation>
    <scope>NUCLEOTIDE SEQUENCE</scope>
    <source>
        <tissue evidence="1">Cladode</tissue>
    </source>
</reference>
<dbReference type="EMBL" id="GISG01205100">
    <property type="protein sequence ID" value="MBA4659792.1"/>
    <property type="molecule type" value="Transcribed_RNA"/>
</dbReference>
<sequence length="323" mass="36685">MAEVPSLLTLCLDALKDHILYGDDDDDDGVLQGIYELPAELFDCLLRQLPALALHKLQSQMPSEVQSDFDIDYACAGSGRKRTRHGKFDAAWKVLFYLRWPELTEHLPYDPLAGKNVMECESINDWRQKYWEMHVQNCFDAAAERAMLPSFDGRIGEIIVPDALIKAIGFQKKCSVYVYSRLHDHCQGFGAYTRFLRLPNVFCNVETCHLLTNSRLQGLLVRRICSKMHVDGLCKILYQNRETITSLQFVNCNISLDFFDAICDALAMEDSPIHGVKHFAVRSSKLIESNPVSLPPKLVSFLSSGYLVSLLSWHSIVYNTLQS</sequence>
<accession>A0A7C9A564</accession>
<name>A0A7C9A564_OPUST</name>
<protein>
    <submittedName>
        <fullName evidence="1">Uncharacterized protein</fullName>
    </submittedName>
</protein>
<dbReference type="PANTHER" id="PTHR47818:SF2">
    <property type="entry name" value="F-BOX DOMAIN-CONTAINING PROTEIN"/>
    <property type="match status" value="1"/>
</dbReference>
<proteinExistence type="predicted"/>